<dbReference type="EMBL" id="CDMC01000013">
    <property type="protein sequence ID" value="CEL09056.1"/>
    <property type="molecule type" value="Genomic_DNA"/>
</dbReference>
<evidence type="ECO:0000313" key="1">
    <source>
        <dbReference type="EMBL" id="CEL09056.1"/>
    </source>
</evidence>
<accession>A0A0U5GBB2</accession>
<dbReference type="AlphaFoldDB" id="A0A0U5GBB2"/>
<reference evidence="2" key="1">
    <citation type="journal article" date="2016" name="Genome Announc.">
        <title>Draft genome sequences of fungus Aspergillus calidoustus.</title>
        <authorList>
            <person name="Horn F."/>
            <person name="Linde J."/>
            <person name="Mattern D.J."/>
            <person name="Walther G."/>
            <person name="Guthke R."/>
            <person name="Scherlach K."/>
            <person name="Martin K."/>
            <person name="Brakhage A.A."/>
            <person name="Petzke L."/>
            <person name="Valiante V."/>
        </authorList>
    </citation>
    <scope>NUCLEOTIDE SEQUENCE [LARGE SCALE GENOMIC DNA]</scope>
    <source>
        <strain evidence="2">SF006504</strain>
    </source>
</reference>
<organism evidence="1 2">
    <name type="scientific">Aspergillus calidoustus</name>
    <dbReference type="NCBI Taxonomy" id="454130"/>
    <lineage>
        <taxon>Eukaryota</taxon>
        <taxon>Fungi</taxon>
        <taxon>Dikarya</taxon>
        <taxon>Ascomycota</taxon>
        <taxon>Pezizomycotina</taxon>
        <taxon>Eurotiomycetes</taxon>
        <taxon>Eurotiomycetidae</taxon>
        <taxon>Eurotiales</taxon>
        <taxon>Aspergillaceae</taxon>
        <taxon>Aspergillus</taxon>
        <taxon>Aspergillus subgen. Nidulantes</taxon>
    </lineage>
</organism>
<sequence length="151" mass="17342">MFSTGGILVLTLVGYLSWRRNSIKMSDRDRPRLLRLDHPTIDDMALKQAELHDAITQLTSDPECEQCQEFEAKGYLEMMPQGVCHSYMANKRQLQDLRELLKTIAEWRQRKTQDIGYVAAASGFRRRLSTTMTAPPGQPRESCLDWAPIDI</sequence>
<protein>
    <submittedName>
        <fullName evidence="1">Uncharacterized protein</fullName>
    </submittedName>
</protein>
<name>A0A0U5GBB2_ASPCI</name>
<dbReference type="Proteomes" id="UP000054771">
    <property type="component" value="Unassembled WGS sequence"/>
</dbReference>
<gene>
    <name evidence="1" type="ORF">ASPCAL12198</name>
</gene>
<proteinExistence type="predicted"/>
<keyword evidence="2" id="KW-1185">Reference proteome</keyword>
<evidence type="ECO:0000313" key="2">
    <source>
        <dbReference type="Proteomes" id="UP000054771"/>
    </source>
</evidence>